<name>A0ABR3A253_9AGAR</name>
<keyword evidence="3" id="KW-1185">Reference proteome</keyword>
<evidence type="ECO:0000313" key="2">
    <source>
        <dbReference type="EMBL" id="KAL0066642.1"/>
    </source>
</evidence>
<feature type="region of interest" description="Disordered" evidence="1">
    <location>
        <begin position="100"/>
        <end position="122"/>
    </location>
</feature>
<dbReference type="EMBL" id="JBBXMP010000033">
    <property type="protein sequence ID" value="KAL0066642.1"/>
    <property type="molecule type" value="Genomic_DNA"/>
</dbReference>
<accession>A0ABR3A253</accession>
<reference evidence="2 3" key="1">
    <citation type="submission" date="2024-05" db="EMBL/GenBank/DDBJ databases">
        <title>A draft genome resource for the thread blight pathogen Marasmius tenuissimus strain MS-2.</title>
        <authorList>
            <person name="Yulfo-Soto G.E."/>
            <person name="Baruah I.K."/>
            <person name="Amoako-Attah I."/>
            <person name="Bukari Y."/>
            <person name="Meinhardt L.W."/>
            <person name="Bailey B.A."/>
            <person name="Cohen S.P."/>
        </authorList>
    </citation>
    <scope>NUCLEOTIDE SEQUENCE [LARGE SCALE GENOMIC DNA]</scope>
    <source>
        <strain evidence="2 3">MS-2</strain>
    </source>
</reference>
<sequence>MLDGIADQLNKAQSEGISAWDCFWEEDILIIPWVLALLGDNPMQSEFCAHMGLNAKFFCRVCKVKGKDSQEEHNAVPLNSSRPSTPVSVPLDFTQPLTPLSIPPNLSRPSTPISVPTGEPPKGRARFVETYEHVKRRITDFLKINEMRSKLESRAVLKSMLDSVVQSGGVKATFDTMGTSAGVKDPFLNHYVDKIIKASKTTRGAHNKQATTRSFLESLPNDLTSPVWRLKGLIQSDTP</sequence>
<organism evidence="2 3">
    <name type="scientific">Marasmius tenuissimus</name>
    <dbReference type="NCBI Taxonomy" id="585030"/>
    <lineage>
        <taxon>Eukaryota</taxon>
        <taxon>Fungi</taxon>
        <taxon>Dikarya</taxon>
        <taxon>Basidiomycota</taxon>
        <taxon>Agaricomycotina</taxon>
        <taxon>Agaricomycetes</taxon>
        <taxon>Agaricomycetidae</taxon>
        <taxon>Agaricales</taxon>
        <taxon>Marasmiineae</taxon>
        <taxon>Marasmiaceae</taxon>
        <taxon>Marasmius</taxon>
    </lineage>
</organism>
<comment type="caution">
    <text evidence="2">The sequence shown here is derived from an EMBL/GenBank/DDBJ whole genome shotgun (WGS) entry which is preliminary data.</text>
</comment>
<protein>
    <submittedName>
        <fullName evidence="2">Uncharacterized protein</fullName>
    </submittedName>
</protein>
<proteinExistence type="predicted"/>
<evidence type="ECO:0000313" key="3">
    <source>
        <dbReference type="Proteomes" id="UP001437256"/>
    </source>
</evidence>
<evidence type="ECO:0000256" key="1">
    <source>
        <dbReference type="SAM" id="MobiDB-lite"/>
    </source>
</evidence>
<gene>
    <name evidence="2" type="ORF">AAF712_006244</name>
</gene>
<dbReference type="Proteomes" id="UP001437256">
    <property type="component" value="Unassembled WGS sequence"/>
</dbReference>